<organism evidence="3 4">
    <name type="scientific">Ohessyouella blattaphilus</name>
    <dbReference type="NCBI Taxonomy" id="2949333"/>
    <lineage>
        <taxon>Bacteria</taxon>
        <taxon>Bacillati</taxon>
        <taxon>Bacillota</taxon>
        <taxon>Clostridia</taxon>
        <taxon>Lachnospirales</taxon>
        <taxon>Lachnospiraceae</taxon>
        <taxon>Ohessyouella</taxon>
    </lineage>
</organism>
<reference evidence="3 4" key="1">
    <citation type="journal article" date="2022" name="Genome Biol. Evol.">
        <title>Host diet, physiology and behaviors set the stage for Lachnospiraceae cladogenesis.</title>
        <authorList>
            <person name="Vera-Ponce De Leon A."/>
            <person name="Schneider M."/>
            <person name="Jahnes B.C."/>
            <person name="Sadowski V."/>
            <person name="Camuy-Velez L.A."/>
            <person name="Duan J."/>
            <person name="Sabree Z.L."/>
        </authorList>
    </citation>
    <scope>NUCLEOTIDE SEQUENCE [LARGE SCALE GENOMIC DNA]</scope>
    <source>
        <strain evidence="3 4">PAL227</strain>
    </source>
</reference>
<dbReference type="PANTHER" id="PTHR34136:SF1">
    <property type="entry name" value="UDP-N-ACETYL-D-MANNOSAMINURONIC ACID TRANSFERASE"/>
    <property type="match status" value="1"/>
</dbReference>
<keyword evidence="2 3" id="KW-0808">Transferase</keyword>
<keyword evidence="4" id="KW-1185">Reference proteome</keyword>
<sequence>MSKTIEILGININRMNSKEALRKVNALSGKEPLAIVEIITSEELLSLEESQELKAEMKTFDLVLAGDKGLLEAVSLTEERYLPLLLRQLQRNHSRVFVLANNEGECREFAEYLRKDYGIVSLAGAAVLSAEHRDDDLLVNAINGSDVDCVLSVLASPLQEDFIVNNKKSLNTKLWLGTGDAYKKMDREERGIGKLTAFIKQRIFKKKIGDSAPE</sequence>
<dbReference type="GO" id="GO:0016757">
    <property type="term" value="F:glycosyltransferase activity"/>
    <property type="evidence" value="ECO:0007669"/>
    <property type="project" value="UniProtKB-KW"/>
</dbReference>
<proteinExistence type="predicted"/>
<evidence type="ECO:0000313" key="4">
    <source>
        <dbReference type="Proteomes" id="UP001523565"/>
    </source>
</evidence>
<protein>
    <submittedName>
        <fullName evidence="3">WecB/TagA/CpsF family glycosyltransferase</fullName>
        <ecNumber evidence="3">2.4.1.-</ecNumber>
    </submittedName>
</protein>
<dbReference type="PANTHER" id="PTHR34136">
    <property type="match status" value="1"/>
</dbReference>
<evidence type="ECO:0000313" key="3">
    <source>
        <dbReference type="EMBL" id="MCP1110706.1"/>
    </source>
</evidence>
<dbReference type="RefSeq" id="WP_262069585.1">
    <property type="nucleotide sequence ID" value="NZ_JAMXOC010000016.1"/>
</dbReference>
<dbReference type="EMBL" id="JAMZFV010000016">
    <property type="protein sequence ID" value="MCP1110706.1"/>
    <property type="molecule type" value="Genomic_DNA"/>
</dbReference>
<name>A0ABT1EJK2_9FIRM</name>
<evidence type="ECO:0000256" key="2">
    <source>
        <dbReference type="ARBA" id="ARBA00022679"/>
    </source>
</evidence>
<accession>A0ABT1EJK2</accession>
<evidence type="ECO:0000256" key="1">
    <source>
        <dbReference type="ARBA" id="ARBA00022676"/>
    </source>
</evidence>
<dbReference type="Proteomes" id="UP001523565">
    <property type="component" value="Unassembled WGS sequence"/>
</dbReference>
<keyword evidence="1 3" id="KW-0328">Glycosyltransferase</keyword>
<gene>
    <name evidence="3" type="ORF">NK118_10625</name>
</gene>
<dbReference type="Pfam" id="PF03808">
    <property type="entry name" value="Glyco_tran_WecG"/>
    <property type="match status" value="1"/>
</dbReference>
<dbReference type="EC" id="2.4.1.-" evidence="3"/>
<comment type="caution">
    <text evidence="3">The sequence shown here is derived from an EMBL/GenBank/DDBJ whole genome shotgun (WGS) entry which is preliminary data.</text>
</comment>
<dbReference type="InterPro" id="IPR004629">
    <property type="entry name" value="WecG_TagA_CpsF"/>
</dbReference>